<feature type="compositionally biased region" description="Low complexity" evidence="2">
    <location>
        <begin position="106"/>
        <end position="125"/>
    </location>
</feature>
<evidence type="ECO:0000313" key="4">
    <source>
        <dbReference type="EMBL" id="GFH07692.1"/>
    </source>
</evidence>
<evidence type="ECO:0000256" key="1">
    <source>
        <dbReference type="SAM" id="Coils"/>
    </source>
</evidence>
<comment type="caution">
    <text evidence="4">The sequence shown here is derived from an EMBL/GenBank/DDBJ whole genome shotgun (WGS) entry which is preliminary data.</text>
</comment>
<dbReference type="PANTHER" id="PTHR47383:SF8">
    <property type="entry name" value="OS01G0768300 PROTEIN"/>
    <property type="match status" value="1"/>
</dbReference>
<evidence type="ECO:0000256" key="2">
    <source>
        <dbReference type="SAM" id="MobiDB-lite"/>
    </source>
</evidence>
<feature type="coiled-coil region" evidence="1">
    <location>
        <begin position="20"/>
        <end position="61"/>
    </location>
</feature>
<organism evidence="4 5">
    <name type="scientific">Haematococcus lacustris</name>
    <name type="common">Green alga</name>
    <name type="synonym">Haematococcus pluvialis</name>
    <dbReference type="NCBI Taxonomy" id="44745"/>
    <lineage>
        <taxon>Eukaryota</taxon>
        <taxon>Viridiplantae</taxon>
        <taxon>Chlorophyta</taxon>
        <taxon>core chlorophytes</taxon>
        <taxon>Chlorophyceae</taxon>
        <taxon>CS clade</taxon>
        <taxon>Chlamydomonadales</taxon>
        <taxon>Haematococcaceae</taxon>
        <taxon>Haematococcus</taxon>
    </lineage>
</organism>
<accession>A0A699YXE1</accession>
<keyword evidence="5" id="KW-1185">Reference proteome</keyword>
<dbReference type="EMBL" id="BLLF01000110">
    <property type="protein sequence ID" value="GFH07692.1"/>
    <property type="molecule type" value="Genomic_DNA"/>
</dbReference>
<dbReference type="InterPro" id="IPR058935">
    <property type="entry name" value="At4g15545-like_C"/>
</dbReference>
<feature type="region of interest" description="Disordered" evidence="2">
    <location>
        <begin position="99"/>
        <end position="138"/>
    </location>
</feature>
<feature type="compositionally biased region" description="Polar residues" evidence="2">
    <location>
        <begin position="126"/>
        <end position="137"/>
    </location>
</feature>
<name>A0A699YXE1_HAELA</name>
<sequence>MMLSLAVDLPREVSLVEAEAQQLREALIAKNNIIKQLERKVANMENEVAELQVKSKMAVEEQHRLGTEKGALIETVKRLNREVSRLDAFKRSLLQHLHDDEEPSGTHHYGSSQGQSQTSGSSGQYVSNGGQYTSSKATVEPRMEAKDFFRHARAQLSYEAFSQFLQAIKQHNAGLASRDDTLRSARLIFGPGATGLYDVFEGLLTRNGAGLS</sequence>
<dbReference type="Pfam" id="PF25972">
    <property type="entry name" value="At4g15545_C"/>
    <property type="match status" value="1"/>
</dbReference>
<reference evidence="4 5" key="1">
    <citation type="submission" date="2020-02" db="EMBL/GenBank/DDBJ databases">
        <title>Draft genome sequence of Haematococcus lacustris strain NIES-144.</title>
        <authorList>
            <person name="Morimoto D."/>
            <person name="Nakagawa S."/>
            <person name="Yoshida T."/>
            <person name="Sawayama S."/>
        </authorList>
    </citation>
    <scope>NUCLEOTIDE SEQUENCE [LARGE SCALE GENOMIC DNA]</scope>
    <source>
        <strain evidence="4 5">NIES-144</strain>
    </source>
</reference>
<dbReference type="InterPro" id="IPR058936">
    <property type="entry name" value="At4g15545-like"/>
</dbReference>
<dbReference type="Proteomes" id="UP000485058">
    <property type="component" value="Unassembled WGS sequence"/>
</dbReference>
<evidence type="ECO:0000259" key="3">
    <source>
        <dbReference type="Pfam" id="PF25972"/>
    </source>
</evidence>
<keyword evidence="1" id="KW-0175">Coiled coil</keyword>
<protein>
    <recommendedName>
        <fullName evidence="3">At4g15545-like C-terminal domain-containing protein</fullName>
    </recommendedName>
</protein>
<proteinExistence type="predicted"/>
<evidence type="ECO:0000313" key="5">
    <source>
        <dbReference type="Proteomes" id="UP000485058"/>
    </source>
</evidence>
<dbReference type="AlphaFoldDB" id="A0A699YXE1"/>
<gene>
    <name evidence="4" type="ORF">HaLaN_02527</name>
</gene>
<feature type="domain" description="At4g15545-like C-terminal" evidence="3">
    <location>
        <begin position="142"/>
        <end position="207"/>
    </location>
</feature>
<dbReference type="PANTHER" id="PTHR47383">
    <property type="entry name" value="OS03G0659800 PROTEIN"/>
    <property type="match status" value="1"/>
</dbReference>